<feature type="chain" id="PRO_5027950233" description="Lipoprotein" evidence="2">
    <location>
        <begin position="21"/>
        <end position="153"/>
    </location>
</feature>
<evidence type="ECO:0008006" key="5">
    <source>
        <dbReference type="Google" id="ProtNLM"/>
    </source>
</evidence>
<reference evidence="4" key="1">
    <citation type="submission" date="2020-06" db="EMBL/GenBank/DDBJ databases">
        <title>Draft genomic sequecing of Geomonas sp. Red745.</title>
        <authorList>
            <person name="Itoh H."/>
            <person name="Xu Z.X."/>
            <person name="Ushijima N."/>
            <person name="Masuda Y."/>
            <person name="Shiratori Y."/>
            <person name="Senoo K."/>
        </authorList>
    </citation>
    <scope>NUCLEOTIDE SEQUENCE [LARGE SCALE GENOMIC DNA]</scope>
    <source>
        <strain evidence="4">Red745</strain>
    </source>
</reference>
<evidence type="ECO:0000256" key="1">
    <source>
        <dbReference type="SAM" id="MobiDB-lite"/>
    </source>
</evidence>
<evidence type="ECO:0000313" key="3">
    <source>
        <dbReference type="EMBL" id="GFO69053.1"/>
    </source>
</evidence>
<dbReference type="AlphaFoldDB" id="A0A6V8NBY5"/>
<dbReference type="Proteomes" id="UP000587586">
    <property type="component" value="Unassembled WGS sequence"/>
</dbReference>
<name>A0A6V8NBY5_9BACT</name>
<protein>
    <recommendedName>
        <fullName evidence="5">Lipoprotein</fullName>
    </recommendedName>
</protein>
<proteinExistence type="predicted"/>
<comment type="caution">
    <text evidence="3">The sequence shown here is derived from an EMBL/GenBank/DDBJ whole genome shotgun (WGS) entry which is preliminary data.</text>
</comment>
<evidence type="ECO:0000313" key="4">
    <source>
        <dbReference type="Proteomes" id="UP000587586"/>
    </source>
</evidence>
<feature type="signal peptide" evidence="2">
    <location>
        <begin position="1"/>
        <end position="20"/>
    </location>
</feature>
<dbReference type="EMBL" id="BLXZ01000005">
    <property type="protein sequence ID" value="GFO69053.1"/>
    <property type="molecule type" value="Genomic_DNA"/>
</dbReference>
<organism evidence="3 4">
    <name type="scientific">Geomonas limicola</name>
    <dbReference type="NCBI Taxonomy" id="2740186"/>
    <lineage>
        <taxon>Bacteria</taxon>
        <taxon>Pseudomonadati</taxon>
        <taxon>Thermodesulfobacteriota</taxon>
        <taxon>Desulfuromonadia</taxon>
        <taxon>Geobacterales</taxon>
        <taxon>Geobacteraceae</taxon>
        <taxon>Geomonas</taxon>
    </lineage>
</organism>
<feature type="compositionally biased region" description="Basic residues" evidence="1">
    <location>
        <begin position="137"/>
        <end position="153"/>
    </location>
</feature>
<dbReference type="RefSeq" id="WP_183361609.1">
    <property type="nucleotide sequence ID" value="NZ_BLXZ01000005.1"/>
</dbReference>
<keyword evidence="2" id="KW-0732">Signal</keyword>
<sequence>MRKLIGAIVVLVLCYASAFAQGGLDSFLKNLNIQARADLSGFSAKVGVQFGVPQAQVQAVIGTVREPADAFMVFQLGQMAHQPADSVVQVYQKNRGKGWGVIAKSLGIKPGSAEFHRLKRGDFALTGDAGSDDHPGKGHGKGHGKGKGKGHDK</sequence>
<feature type="region of interest" description="Disordered" evidence="1">
    <location>
        <begin position="126"/>
        <end position="153"/>
    </location>
</feature>
<keyword evidence="4" id="KW-1185">Reference proteome</keyword>
<evidence type="ECO:0000256" key="2">
    <source>
        <dbReference type="SAM" id="SignalP"/>
    </source>
</evidence>
<gene>
    <name evidence="3" type="ORF">GMLC_26320</name>
</gene>
<accession>A0A6V8NBY5</accession>